<dbReference type="EMBL" id="CAJVCH010008167">
    <property type="protein sequence ID" value="CAG7662704.1"/>
    <property type="molecule type" value="Genomic_DNA"/>
</dbReference>
<evidence type="ECO:0000256" key="1">
    <source>
        <dbReference type="SAM" id="MobiDB-lite"/>
    </source>
</evidence>
<dbReference type="Proteomes" id="UP000708208">
    <property type="component" value="Unassembled WGS sequence"/>
</dbReference>
<feature type="region of interest" description="Disordered" evidence="1">
    <location>
        <begin position="1"/>
        <end position="23"/>
    </location>
</feature>
<comment type="caution">
    <text evidence="2">The sequence shown here is derived from an EMBL/GenBank/DDBJ whole genome shotgun (WGS) entry which is preliminary data.</text>
</comment>
<feature type="compositionally biased region" description="Gly residues" evidence="1">
    <location>
        <begin position="1"/>
        <end position="10"/>
    </location>
</feature>
<gene>
    <name evidence="2" type="ORF">AFUS01_LOCUS1461</name>
</gene>
<protein>
    <submittedName>
        <fullName evidence="2">Uncharacterized protein</fullName>
    </submittedName>
</protein>
<evidence type="ECO:0000313" key="3">
    <source>
        <dbReference type="Proteomes" id="UP000708208"/>
    </source>
</evidence>
<reference evidence="2" key="1">
    <citation type="submission" date="2021-06" db="EMBL/GenBank/DDBJ databases">
        <authorList>
            <person name="Hodson N. C."/>
            <person name="Mongue J. A."/>
            <person name="Jaron S. K."/>
        </authorList>
    </citation>
    <scope>NUCLEOTIDE SEQUENCE</scope>
</reference>
<name>A0A8J2NRX8_9HEXA</name>
<dbReference type="AlphaFoldDB" id="A0A8J2NRX8"/>
<accession>A0A8J2NRX8</accession>
<proteinExistence type="predicted"/>
<evidence type="ECO:0000313" key="2">
    <source>
        <dbReference type="EMBL" id="CAG7662704.1"/>
    </source>
</evidence>
<organism evidence="2 3">
    <name type="scientific">Allacma fusca</name>
    <dbReference type="NCBI Taxonomy" id="39272"/>
    <lineage>
        <taxon>Eukaryota</taxon>
        <taxon>Metazoa</taxon>
        <taxon>Ecdysozoa</taxon>
        <taxon>Arthropoda</taxon>
        <taxon>Hexapoda</taxon>
        <taxon>Collembola</taxon>
        <taxon>Symphypleona</taxon>
        <taxon>Sminthuridae</taxon>
        <taxon>Allacma</taxon>
    </lineage>
</organism>
<keyword evidence="3" id="KW-1185">Reference proteome</keyword>
<feature type="non-terminal residue" evidence="2">
    <location>
        <position position="1"/>
    </location>
</feature>
<sequence>MVNTGLGGGGGPPPDGPIVDTAE</sequence>